<dbReference type="PROSITE" id="PS51007">
    <property type="entry name" value="CYTC"/>
    <property type="match status" value="1"/>
</dbReference>
<accession>A0A150RCM2</accession>
<keyword evidence="7" id="KW-0560">Oxidoreductase</keyword>
<evidence type="ECO:0000256" key="5">
    <source>
        <dbReference type="PROSITE-ProRule" id="PRU00433"/>
    </source>
</evidence>
<dbReference type="Proteomes" id="UP000075635">
    <property type="component" value="Unassembled WGS sequence"/>
</dbReference>
<dbReference type="Pfam" id="PF03712">
    <property type="entry name" value="Cu2_monoox_C"/>
    <property type="match status" value="1"/>
</dbReference>
<evidence type="ECO:0000256" key="2">
    <source>
        <dbReference type="ARBA" id="ARBA00022723"/>
    </source>
</evidence>
<keyword evidence="2 5" id="KW-0479">Metal-binding</keyword>
<dbReference type="GO" id="GO:0020037">
    <property type="term" value="F:heme binding"/>
    <property type="evidence" value="ECO:0007669"/>
    <property type="project" value="InterPro"/>
</dbReference>
<keyword evidence="3 5" id="KW-0408">Iron</keyword>
<dbReference type="PROSITE" id="PS51257">
    <property type="entry name" value="PROKAR_LIPOPROTEIN"/>
    <property type="match status" value="1"/>
</dbReference>
<dbReference type="AlphaFoldDB" id="A0A150RCM2"/>
<dbReference type="SUPFAM" id="SSF49742">
    <property type="entry name" value="PHM/PNGase F"/>
    <property type="match status" value="2"/>
</dbReference>
<dbReference type="SUPFAM" id="SSF46626">
    <property type="entry name" value="Cytochrome c"/>
    <property type="match status" value="1"/>
</dbReference>
<dbReference type="InterPro" id="IPR000945">
    <property type="entry name" value="DBH-like"/>
</dbReference>
<dbReference type="GO" id="GO:0004500">
    <property type="term" value="F:dopamine beta-monooxygenase activity"/>
    <property type="evidence" value="ECO:0007669"/>
    <property type="project" value="InterPro"/>
</dbReference>
<dbReference type="InterPro" id="IPR008977">
    <property type="entry name" value="PHM/PNGase_F_dom_sf"/>
</dbReference>
<dbReference type="EMBL" id="JEMB01002825">
    <property type="protein sequence ID" value="KYF78054.1"/>
    <property type="molecule type" value="Genomic_DNA"/>
</dbReference>
<keyword evidence="4" id="KW-1015">Disulfide bond</keyword>
<proteinExistence type="predicted"/>
<name>A0A150RCM2_SORCE</name>
<protein>
    <submittedName>
        <fullName evidence="7">Monooxygenase</fullName>
    </submittedName>
</protein>
<evidence type="ECO:0000256" key="1">
    <source>
        <dbReference type="ARBA" id="ARBA00022617"/>
    </source>
</evidence>
<dbReference type="Gene3D" id="2.60.120.310">
    <property type="entry name" value="Copper type II, ascorbate-dependent monooxygenase, N-terminal domain"/>
    <property type="match status" value="1"/>
</dbReference>
<evidence type="ECO:0000256" key="4">
    <source>
        <dbReference type="ARBA" id="ARBA00023157"/>
    </source>
</evidence>
<dbReference type="GO" id="GO:0005507">
    <property type="term" value="F:copper ion binding"/>
    <property type="evidence" value="ECO:0007669"/>
    <property type="project" value="InterPro"/>
</dbReference>
<dbReference type="PANTHER" id="PTHR10157:SF23">
    <property type="entry name" value="MOXD1 HOMOLOG 1"/>
    <property type="match status" value="1"/>
</dbReference>
<feature type="domain" description="Cytochrome c" evidence="6">
    <location>
        <begin position="48"/>
        <end position="131"/>
    </location>
</feature>
<dbReference type="InterPro" id="IPR009056">
    <property type="entry name" value="Cyt_c-like_dom"/>
</dbReference>
<dbReference type="InterPro" id="IPR014784">
    <property type="entry name" value="Cu2_ascorb_mOase-like_C"/>
</dbReference>
<evidence type="ECO:0000256" key="3">
    <source>
        <dbReference type="ARBA" id="ARBA00023004"/>
    </source>
</evidence>
<evidence type="ECO:0000313" key="8">
    <source>
        <dbReference type="Proteomes" id="UP000075635"/>
    </source>
</evidence>
<dbReference type="InterPro" id="IPR036909">
    <property type="entry name" value="Cyt_c-like_dom_sf"/>
</dbReference>
<dbReference type="PANTHER" id="PTHR10157">
    <property type="entry name" value="DOPAMINE BETA HYDROXYLASE RELATED"/>
    <property type="match status" value="1"/>
</dbReference>
<dbReference type="Gene3D" id="2.60.120.230">
    <property type="match status" value="1"/>
</dbReference>
<dbReference type="InterPro" id="IPR024548">
    <property type="entry name" value="Cu2_monoox_C"/>
</dbReference>
<organism evidence="7 8">
    <name type="scientific">Sorangium cellulosum</name>
    <name type="common">Polyangium cellulosum</name>
    <dbReference type="NCBI Taxonomy" id="56"/>
    <lineage>
        <taxon>Bacteria</taxon>
        <taxon>Pseudomonadati</taxon>
        <taxon>Myxococcota</taxon>
        <taxon>Polyangia</taxon>
        <taxon>Polyangiales</taxon>
        <taxon>Polyangiaceae</taxon>
        <taxon>Sorangium</taxon>
    </lineage>
</organism>
<evidence type="ECO:0000259" key="6">
    <source>
        <dbReference type="PROSITE" id="PS51007"/>
    </source>
</evidence>
<gene>
    <name evidence="7" type="ORF">BE17_32240</name>
</gene>
<reference evidence="7 8" key="1">
    <citation type="submission" date="2014-02" db="EMBL/GenBank/DDBJ databases">
        <title>The small core and large imbalanced accessory genome model reveals a collaborative survival strategy of Sorangium cellulosum strains in nature.</title>
        <authorList>
            <person name="Han K."/>
            <person name="Peng R."/>
            <person name="Blom J."/>
            <person name="Li Y.-Z."/>
        </authorList>
    </citation>
    <scope>NUCLEOTIDE SEQUENCE [LARGE SCALE GENOMIC DNA]</scope>
    <source>
        <strain evidence="7 8">So0011-07</strain>
    </source>
</reference>
<comment type="caution">
    <text evidence="7">The sequence shown here is derived from an EMBL/GenBank/DDBJ whole genome shotgun (WGS) entry which is preliminary data.</text>
</comment>
<evidence type="ECO:0000313" key="7">
    <source>
        <dbReference type="EMBL" id="KYF78054.1"/>
    </source>
</evidence>
<keyword evidence="7" id="KW-0503">Monooxygenase</keyword>
<dbReference type="InterPro" id="IPR036939">
    <property type="entry name" value="Cu2_ascorb_mOase_N_sf"/>
</dbReference>
<sequence>MARCAVDTGSWAWLGIALGAFITACGGDEGAGAGSGSASSGGKVDAVTYYRDVKPIFDARCTGCHSGTGIAPFSLEAHDAAAAWAPHIKRAVVERTMPPWPADSACAEYVGDRSLSEQQIQTIAAWVDGGAAAGDPAEEGPPLDPLKISELARVDLTLEMPVEYTPQEEPDDYRCFVIDWPEESTRYVTGFGIRPGAERVVHHVIAYAAAPEQLADVEALDASDPGPGYSCFGGPGIRPRWLGAWVPGAGDTGFPPGTGIRIEPGSQLIVQVHYNTLAAGKLPDRSAIDLMLESSVEREGTVQPWTNPAWLSGDSMMIPAFEGDVVHRWGAEPSRALAGGEPIEIHIAGLHMHTLGSRARLEIERADGSSECVVDIPRWNFHWQGGYKLVEPKVLNPGDRLSIECHWDNTPENQPIIDGQPRVPRDVVWGEGTTDEMCLSTFYMTPR</sequence>
<keyword evidence="1 5" id="KW-0349">Heme</keyword>
<dbReference type="GO" id="GO:0009055">
    <property type="term" value="F:electron transfer activity"/>
    <property type="evidence" value="ECO:0007669"/>
    <property type="project" value="InterPro"/>
</dbReference>